<feature type="domain" description="CAAX prenyl protease 2/Lysostaphin resistance protein A-like" evidence="2">
    <location>
        <begin position="142"/>
        <end position="248"/>
    </location>
</feature>
<feature type="transmembrane region" description="Helical" evidence="1">
    <location>
        <begin position="33"/>
        <end position="57"/>
    </location>
</feature>
<keyword evidence="3" id="KW-0645">Protease</keyword>
<sequence length="300" mass="33356">MKKIITFLAITFGLTWLCWGLLSLKVTDLNGAGIAQVVVAFSMWFPGIGFFITRALFKNEKQPLSLLFYPRFKGHIRYYIAAWISPLILTLLGSALYFLIFRGTFTMDSEFFRTVMDNPASGTEITEAMIPLIIISQVASGVFFGPLFNMLFALGEELGWRGFLFPELRKRMGAKKAVLLSGVIWGLWHAPITAMGHNYSFGYWGYPWTGILAMCVFCTFFGSFLAYITEKTGSIWPAALCHGAVNAIAGLPLLFLEDMNANRLLGPAISGFIGGIPLAVLGIWCMFRLQRGNAPEPEVR</sequence>
<organism evidence="3 4">
    <name type="scientific">Breznakiella homolactica</name>
    <dbReference type="NCBI Taxonomy" id="2798577"/>
    <lineage>
        <taxon>Bacteria</taxon>
        <taxon>Pseudomonadati</taxon>
        <taxon>Spirochaetota</taxon>
        <taxon>Spirochaetia</taxon>
        <taxon>Spirochaetales</taxon>
        <taxon>Breznakiellaceae</taxon>
        <taxon>Breznakiella</taxon>
    </lineage>
</organism>
<evidence type="ECO:0000313" key="3">
    <source>
        <dbReference type="EMBL" id="QQO07980.1"/>
    </source>
</evidence>
<feature type="transmembrane region" description="Helical" evidence="1">
    <location>
        <begin position="268"/>
        <end position="287"/>
    </location>
</feature>
<evidence type="ECO:0000313" key="4">
    <source>
        <dbReference type="Proteomes" id="UP000595917"/>
    </source>
</evidence>
<feature type="transmembrane region" description="Helical" evidence="1">
    <location>
        <begin position="206"/>
        <end position="228"/>
    </location>
</feature>
<protein>
    <submittedName>
        <fullName evidence="3">CPBP family intramembrane metalloprotease</fullName>
    </submittedName>
</protein>
<feature type="transmembrane region" description="Helical" evidence="1">
    <location>
        <begin position="78"/>
        <end position="100"/>
    </location>
</feature>
<proteinExistence type="predicted"/>
<keyword evidence="1" id="KW-0472">Membrane</keyword>
<dbReference type="PANTHER" id="PTHR35797">
    <property type="entry name" value="PROTEASE-RELATED"/>
    <property type="match status" value="1"/>
</dbReference>
<dbReference type="PANTHER" id="PTHR35797:SF1">
    <property type="entry name" value="PROTEASE"/>
    <property type="match status" value="1"/>
</dbReference>
<dbReference type="InterPro" id="IPR003675">
    <property type="entry name" value="Rce1/LyrA-like_dom"/>
</dbReference>
<dbReference type="EMBL" id="CP067089">
    <property type="protein sequence ID" value="QQO07980.1"/>
    <property type="molecule type" value="Genomic_DNA"/>
</dbReference>
<dbReference type="GO" id="GO:0008237">
    <property type="term" value="F:metallopeptidase activity"/>
    <property type="evidence" value="ECO:0007669"/>
    <property type="project" value="UniProtKB-KW"/>
</dbReference>
<reference evidence="3" key="1">
    <citation type="submission" date="2021-01" db="EMBL/GenBank/DDBJ databases">
        <title>Description of Breznakiella homolactica.</title>
        <authorList>
            <person name="Song Y."/>
            <person name="Brune A."/>
        </authorList>
    </citation>
    <scope>NUCLEOTIDE SEQUENCE</scope>
    <source>
        <strain evidence="3">RmG30</strain>
    </source>
</reference>
<evidence type="ECO:0000259" key="2">
    <source>
        <dbReference type="Pfam" id="PF02517"/>
    </source>
</evidence>
<keyword evidence="3" id="KW-0378">Hydrolase</keyword>
<dbReference type="Proteomes" id="UP000595917">
    <property type="component" value="Chromosome"/>
</dbReference>
<dbReference type="AlphaFoldDB" id="A0A7T7XKA8"/>
<evidence type="ECO:0000256" key="1">
    <source>
        <dbReference type="SAM" id="Phobius"/>
    </source>
</evidence>
<keyword evidence="1" id="KW-0812">Transmembrane</keyword>
<dbReference type="GO" id="GO:0080120">
    <property type="term" value="P:CAAX-box protein maturation"/>
    <property type="evidence" value="ECO:0007669"/>
    <property type="project" value="UniProtKB-ARBA"/>
</dbReference>
<dbReference type="RefSeq" id="WP_215625286.1">
    <property type="nucleotide sequence ID" value="NZ_CP067089.2"/>
</dbReference>
<gene>
    <name evidence="3" type="ORF">JFL75_13640</name>
</gene>
<accession>A0A7T7XKA8</accession>
<dbReference type="GO" id="GO:0004175">
    <property type="term" value="F:endopeptidase activity"/>
    <property type="evidence" value="ECO:0007669"/>
    <property type="project" value="UniProtKB-ARBA"/>
</dbReference>
<feature type="transmembrane region" description="Helical" evidence="1">
    <location>
        <begin position="128"/>
        <end position="155"/>
    </location>
</feature>
<feature type="transmembrane region" description="Helical" evidence="1">
    <location>
        <begin position="235"/>
        <end position="256"/>
    </location>
</feature>
<feature type="transmembrane region" description="Helical" evidence="1">
    <location>
        <begin position="176"/>
        <end position="194"/>
    </location>
</feature>
<dbReference type="KEGG" id="bhc:JFL75_13640"/>
<keyword evidence="1" id="KW-1133">Transmembrane helix</keyword>
<dbReference type="InterPro" id="IPR042150">
    <property type="entry name" value="MmRce1-like"/>
</dbReference>
<name>A0A7T7XKA8_9SPIR</name>
<dbReference type="Pfam" id="PF02517">
    <property type="entry name" value="Rce1-like"/>
    <property type="match status" value="1"/>
</dbReference>
<keyword evidence="4" id="KW-1185">Reference proteome</keyword>
<keyword evidence="3" id="KW-0482">Metalloprotease</keyword>